<dbReference type="OrthoDB" id="6157682at2759"/>
<dbReference type="WBParaSite" id="ECPE_0001304901-mRNA-1">
    <property type="protein sequence ID" value="ECPE_0001304901-mRNA-1"/>
    <property type="gene ID" value="ECPE_0001304901"/>
</dbReference>
<evidence type="ECO:0000313" key="2">
    <source>
        <dbReference type="Proteomes" id="UP000272942"/>
    </source>
</evidence>
<dbReference type="AlphaFoldDB" id="A0A183B1C6"/>
<gene>
    <name evidence="1" type="ORF">ECPE_LOCUS13011</name>
</gene>
<evidence type="ECO:0000313" key="3">
    <source>
        <dbReference type="WBParaSite" id="ECPE_0001304901-mRNA-1"/>
    </source>
</evidence>
<proteinExistence type="predicted"/>
<organism evidence="3">
    <name type="scientific">Echinostoma caproni</name>
    <dbReference type="NCBI Taxonomy" id="27848"/>
    <lineage>
        <taxon>Eukaryota</taxon>
        <taxon>Metazoa</taxon>
        <taxon>Spiralia</taxon>
        <taxon>Lophotrochozoa</taxon>
        <taxon>Platyhelminthes</taxon>
        <taxon>Trematoda</taxon>
        <taxon>Digenea</taxon>
        <taxon>Plagiorchiida</taxon>
        <taxon>Echinostomata</taxon>
        <taxon>Echinostomatoidea</taxon>
        <taxon>Echinostomatidae</taxon>
        <taxon>Echinostoma</taxon>
    </lineage>
</organism>
<sequence>MIKWPDTLAEAGTPTCIAVTETWLKPDVTITGLHSPGFMAYRWDRTDGRIGGGSLVLVAEHLTQTAVTNLWTANIQSTGCFLKQPQSEVEIMCTYRSPWFSTEEDDQLIAYLRQVVGQAKWVQLLSRLAEGNATSSSFGEKLLDLLLTKDRDSSHQTPNEMETRCSYRALDTEGLLLAASQLQWPEDATEVHETWDQVKTNLILLADAFATSTIST</sequence>
<protein>
    <submittedName>
        <fullName evidence="3">BPL/LPL catalytic domain-containing protein</fullName>
    </submittedName>
</protein>
<reference evidence="3" key="1">
    <citation type="submission" date="2016-06" db="UniProtKB">
        <authorList>
            <consortium name="WormBaseParasite"/>
        </authorList>
    </citation>
    <scope>IDENTIFICATION</scope>
</reference>
<reference evidence="1 2" key="2">
    <citation type="submission" date="2018-11" db="EMBL/GenBank/DDBJ databases">
        <authorList>
            <consortium name="Pathogen Informatics"/>
        </authorList>
    </citation>
    <scope>NUCLEOTIDE SEQUENCE [LARGE SCALE GENOMIC DNA]</scope>
    <source>
        <strain evidence="1 2">Egypt</strain>
    </source>
</reference>
<keyword evidence="2" id="KW-1185">Reference proteome</keyword>
<dbReference type="Gene3D" id="3.60.10.10">
    <property type="entry name" value="Endonuclease/exonuclease/phosphatase"/>
    <property type="match status" value="1"/>
</dbReference>
<evidence type="ECO:0000313" key="1">
    <source>
        <dbReference type="EMBL" id="VDP90283.1"/>
    </source>
</evidence>
<dbReference type="InterPro" id="IPR036691">
    <property type="entry name" value="Endo/exonu/phosph_ase_sf"/>
</dbReference>
<dbReference type="Proteomes" id="UP000272942">
    <property type="component" value="Unassembled WGS sequence"/>
</dbReference>
<accession>A0A183B1C6</accession>
<dbReference type="EMBL" id="UZAN01054098">
    <property type="protein sequence ID" value="VDP90283.1"/>
    <property type="molecule type" value="Genomic_DNA"/>
</dbReference>
<name>A0A183B1C6_9TREM</name>